<dbReference type="KEGG" id="gak:X907_1184"/>
<reference evidence="2 3" key="1">
    <citation type="submission" date="2016-12" db="EMBL/GenBank/DDBJ databases">
        <title>The genome of dimorphic prosthecate Glycocaulis alkaliphilus 6b-8t, isolated from crude oil dictates its adaptability in petroleum environments.</title>
        <authorList>
            <person name="Wu X.-L."/>
            <person name="Geng S."/>
        </authorList>
    </citation>
    <scope>NUCLEOTIDE SEQUENCE [LARGE SCALE GENOMIC DNA]</scope>
    <source>
        <strain evidence="2 3">6B-8</strain>
    </source>
</reference>
<organism evidence="2 3">
    <name type="scientific">Glycocaulis alkaliphilus</name>
    <dbReference type="NCBI Taxonomy" id="1434191"/>
    <lineage>
        <taxon>Bacteria</taxon>
        <taxon>Pseudomonadati</taxon>
        <taxon>Pseudomonadota</taxon>
        <taxon>Alphaproteobacteria</taxon>
        <taxon>Maricaulales</taxon>
        <taxon>Maricaulaceae</taxon>
        <taxon>Glycocaulis</taxon>
    </lineage>
</organism>
<evidence type="ECO:0000256" key="1">
    <source>
        <dbReference type="SAM" id="Phobius"/>
    </source>
</evidence>
<feature type="transmembrane region" description="Helical" evidence="1">
    <location>
        <begin position="32"/>
        <end position="51"/>
    </location>
</feature>
<evidence type="ECO:0000313" key="2">
    <source>
        <dbReference type="EMBL" id="AZU03722.1"/>
    </source>
</evidence>
<evidence type="ECO:0000313" key="3">
    <source>
        <dbReference type="Proteomes" id="UP000286954"/>
    </source>
</evidence>
<protein>
    <submittedName>
        <fullName evidence="2">Uncharacterized protein</fullName>
    </submittedName>
</protein>
<dbReference type="RefSeq" id="WP_127566160.1">
    <property type="nucleotide sequence ID" value="NZ_BMFB01000005.1"/>
</dbReference>
<keyword evidence="1" id="KW-0812">Transmembrane</keyword>
<dbReference type="EMBL" id="CP018911">
    <property type="protein sequence ID" value="AZU03722.1"/>
    <property type="molecule type" value="Genomic_DNA"/>
</dbReference>
<accession>A0A3T0E8Y3</accession>
<dbReference type="AlphaFoldDB" id="A0A3T0E8Y3"/>
<sequence>MGAHAQLFRDALHALSLGAAAFALFGDGALGTNIAYIVGAAVLHFLAHVVIEVDRTIQQERAGHG</sequence>
<dbReference type="Proteomes" id="UP000286954">
    <property type="component" value="Chromosome"/>
</dbReference>
<keyword evidence="1" id="KW-1133">Transmembrane helix</keyword>
<gene>
    <name evidence="2" type="ORF">X907_1184</name>
</gene>
<name>A0A3T0E8Y3_9PROT</name>
<keyword evidence="1" id="KW-0472">Membrane</keyword>
<proteinExistence type="predicted"/>
<keyword evidence="3" id="KW-1185">Reference proteome</keyword>